<dbReference type="InterPro" id="IPR036770">
    <property type="entry name" value="Ankyrin_rpt-contain_sf"/>
</dbReference>
<dbReference type="PANTHER" id="PTHR24177">
    <property type="entry name" value="CASKIN"/>
    <property type="match status" value="1"/>
</dbReference>
<organism evidence="3 4">
    <name type="scientific">Dillenia turbinata</name>
    <dbReference type="NCBI Taxonomy" id="194707"/>
    <lineage>
        <taxon>Eukaryota</taxon>
        <taxon>Viridiplantae</taxon>
        <taxon>Streptophyta</taxon>
        <taxon>Embryophyta</taxon>
        <taxon>Tracheophyta</taxon>
        <taxon>Spermatophyta</taxon>
        <taxon>Magnoliopsida</taxon>
        <taxon>eudicotyledons</taxon>
        <taxon>Gunneridae</taxon>
        <taxon>Pentapetalae</taxon>
        <taxon>Dilleniales</taxon>
        <taxon>Dilleniaceae</taxon>
        <taxon>Dillenia</taxon>
    </lineage>
</organism>
<dbReference type="SUPFAM" id="SSF48403">
    <property type="entry name" value="Ankyrin repeat"/>
    <property type="match status" value="1"/>
</dbReference>
<keyword evidence="1" id="KW-0812">Transmembrane</keyword>
<keyword evidence="1" id="KW-1133">Transmembrane helix</keyword>
<proteinExistence type="predicted"/>
<comment type="caution">
    <text evidence="3">The sequence shown here is derived from an EMBL/GenBank/DDBJ whole genome shotgun (WGS) entry which is preliminary data.</text>
</comment>
<accession>A0AAN8V3G2</accession>
<dbReference type="Pfam" id="PF13962">
    <property type="entry name" value="PGG"/>
    <property type="match status" value="1"/>
</dbReference>
<feature type="transmembrane region" description="Helical" evidence="1">
    <location>
        <begin position="552"/>
        <end position="576"/>
    </location>
</feature>
<feature type="transmembrane region" description="Helical" evidence="1">
    <location>
        <begin position="510"/>
        <end position="532"/>
    </location>
</feature>
<keyword evidence="1" id="KW-0472">Membrane</keyword>
<sequence length="648" mass="72739">MTTPEPTLTPQMSSPRAIAPESPPYVLHLYNAIDNNDWKTVKNFIDERPGNIRATISPFGDTLLHVATNKGKRDIVEKLVELLLPMDLERTEGSGETALIRAACLGTTPKIAEFMVTKNPNVLRIPNPFGDSPVVVACNFGHKAMLDYLKSMTPDDEFNPDFSTHGIQLLTSAIEVGFFDVALDLVQKFPRLSTCKNHKNQIPLQNLVKIPSAFPSGTELVFWKRWIYACLPVETSRTLTRRRGDIEMEVQGPVNRESMIKVALDRFPAYAWDVLKYLVPWLKDLHDLKLKHTHVLRLHTCTCQSMSILSQQQLGDLGFEGSIADAAWNGVVEFFTEWEKYYPDILDIKDTTSNREIFSIATLGRQNKVLSLIFDADGNVTRPLAVSNEDSNGDSMLHLAAALPPSFKLDRSSGAALQMQRELQWFKEVEIIVQPSLRDKTNKQQKTPRILFTEQHKALKDEGEKWMKDTATSCSVVAALIATIMFAAAFTIPGGNTTSGTPIFLTNVDFTVFIIADAFSLFSSSTSVLMFLGILTSRYREDDFLRSLPTKLIIGLSTLFFSIATMMVSFGATLVLMLKTKIAWVLIPIILFASIPVTMFALLQFPLLVEIFHSTFGPSILRRPKKQPCGLRLLWKEMNNFLNQRKAK</sequence>
<dbReference type="PANTHER" id="PTHR24177:SF33">
    <property type="entry name" value="ANKYRIN REPEAT FAMILY PROTEIN"/>
    <property type="match status" value="1"/>
</dbReference>
<protein>
    <submittedName>
        <fullName evidence="3">PGG domain</fullName>
    </submittedName>
</protein>
<name>A0AAN8V3G2_9MAGN</name>
<gene>
    <name evidence="3" type="ORF">RJ641_010429</name>
</gene>
<dbReference type="Proteomes" id="UP001370490">
    <property type="component" value="Unassembled WGS sequence"/>
</dbReference>
<dbReference type="GO" id="GO:0016020">
    <property type="term" value="C:membrane"/>
    <property type="evidence" value="ECO:0007669"/>
    <property type="project" value="TreeGrafter"/>
</dbReference>
<feature type="transmembrane region" description="Helical" evidence="1">
    <location>
        <begin position="582"/>
        <end position="603"/>
    </location>
</feature>
<feature type="transmembrane region" description="Helical" evidence="1">
    <location>
        <begin position="470"/>
        <end position="490"/>
    </location>
</feature>
<dbReference type="Gene3D" id="1.25.40.20">
    <property type="entry name" value="Ankyrin repeat-containing domain"/>
    <property type="match status" value="1"/>
</dbReference>
<evidence type="ECO:0000256" key="1">
    <source>
        <dbReference type="SAM" id="Phobius"/>
    </source>
</evidence>
<dbReference type="EMBL" id="JBAMMX010000017">
    <property type="protein sequence ID" value="KAK6924229.1"/>
    <property type="molecule type" value="Genomic_DNA"/>
</dbReference>
<evidence type="ECO:0000313" key="3">
    <source>
        <dbReference type="EMBL" id="KAK6924229.1"/>
    </source>
</evidence>
<dbReference type="InterPro" id="IPR026961">
    <property type="entry name" value="PGG_dom"/>
</dbReference>
<keyword evidence="4" id="KW-1185">Reference proteome</keyword>
<evidence type="ECO:0000313" key="4">
    <source>
        <dbReference type="Proteomes" id="UP001370490"/>
    </source>
</evidence>
<evidence type="ECO:0000259" key="2">
    <source>
        <dbReference type="Pfam" id="PF13962"/>
    </source>
</evidence>
<dbReference type="Pfam" id="PF12796">
    <property type="entry name" value="Ank_2"/>
    <property type="match status" value="1"/>
</dbReference>
<reference evidence="3 4" key="1">
    <citation type="submission" date="2023-12" db="EMBL/GenBank/DDBJ databases">
        <title>A high-quality genome assembly for Dillenia turbinata (Dilleniales).</title>
        <authorList>
            <person name="Chanderbali A."/>
        </authorList>
    </citation>
    <scope>NUCLEOTIDE SEQUENCE [LARGE SCALE GENOMIC DNA]</scope>
    <source>
        <strain evidence="3">LSX21</strain>
        <tissue evidence="3">Leaf</tissue>
    </source>
</reference>
<dbReference type="AlphaFoldDB" id="A0AAN8V3G2"/>
<feature type="domain" description="PGG" evidence="2">
    <location>
        <begin position="464"/>
        <end position="576"/>
    </location>
</feature>
<dbReference type="SMART" id="SM00248">
    <property type="entry name" value="ANK"/>
    <property type="match status" value="4"/>
</dbReference>
<dbReference type="InterPro" id="IPR002110">
    <property type="entry name" value="Ankyrin_rpt"/>
</dbReference>